<dbReference type="CDD" id="cd19138">
    <property type="entry name" value="AKR_YeaE"/>
    <property type="match status" value="1"/>
</dbReference>
<proteinExistence type="predicted"/>
<dbReference type="PIRSF" id="PIRSF000097">
    <property type="entry name" value="AKR"/>
    <property type="match status" value="1"/>
</dbReference>
<evidence type="ECO:0000259" key="4">
    <source>
        <dbReference type="Pfam" id="PF00248"/>
    </source>
</evidence>
<reference evidence="5 6" key="1">
    <citation type="journal article" date="2014" name="BMC Genomics">
        <title>Comparison of environmental and isolate Sulfobacillus genomes reveals diverse carbon, sulfur, nitrogen, and hydrogen metabolisms.</title>
        <authorList>
            <person name="Justice N.B."/>
            <person name="Norman A."/>
            <person name="Brown C.T."/>
            <person name="Singh A."/>
            <person name="Thomas B.C."/>
            <person name="Banfield J.F."/>
        </authorList>
    </citation>
    <scope>NUCLEOTIDE SEQUENCE [LARGE SCALE GENOMIC DNA]</scope>
    <source>
        <strain evidence="5">AMDSBA1</strain>
    </source>
</reference>
<dbReference type="PANTHER" id="PTHR43638:SF3">
    <property type="entry name" value="ALDEHYDE REDUCTASE"/>
    <property type="match status" value="1"/>
</dbReference>
<feature type="binding site" evidence="2">
    <location>
        <position position="111"/>
    </location>
    <ligand>
        <name>substrate</name>
    </ligand>
</feature>
<dbReference type="PRINTS" id="PR00069">
    <property type="entry name" value="ALDKETRDTASE"/>
</dbReference>
<dbReference type="SUPFAM" id="SSF51430">
    <property type="entry name" value="NAD(P)-linked oxidoreductase"/>
    <property type="match status" value="1"/>
</dbReference>
<feature type="site" description="Lowers pKa of active site Tyr" evidence="3">
    <location>
        <position position="78"/>
    </location>
</feature>
<evidence type="ECO:0000313" key="6">
    <source>
        <dbReference type="Proteomes" id="UP000242699"/>
    </source>
</evidence>
<accession>A0A2T2XAB4</accession>
<comment type="caution">
    <text evidence="5">The sequence shown here is derived from an EMBL/GenBank/DDBJ whole genome shotgun (WGS) entry which is preliminary data.</text>
</comment>
<feature type="active site" description="Proton donor" evidence="1">
    <location>
        <position position="53"/>
    </location>
</feature>
<dbReference type="Proteomes" id="UP000242699">
    <property type="component" value="Unassembled WGS sequence"/>
</dbReference>
<dbReference type="AlphaFoldDB" id="A0A2T2XAB4"/>
<protein>
    <submittedName>
        <fullName evidence="5">Aldo/keto reductase</fullName>
    </submittedName>
</protein>
<evidence type="ECO:0000313" key="5">
    <source>
        <dbReference type="EMBL" id="PSR31430.1"/>
    </source>
</evidence>
<evidence type="ECO:0000256" key="2">
    <source>
        <dbReference type="PIRSR" id="PIRSR000097-2"/>
    </source>
</evidence>
<evidence type="ECO:0000256" key="3">
    <source>
        <dbReference type="PIRSR" id="PIRSR000097-3"/>
    </source>
</evidence>
<sequence>MHAITFGTQNAYAPLGQGTWRMGTDPSLFAQEVEILRDGIRQNLRVIDTAAMYADGGAEKVVGEAVRPQRDTVFIVTKVWPTHASYDGVLSSLKNSLERLGTDYVDLFLLHWPSAHYPLKETMRAMAAVYDKGWAKAIGVSNFNVDLLRQAQQLLGSIPLTANQVEYSLMARAAEITVIPYCQDHNMTVMAYSPIKHLNLLPHHSAERTTLKDIAAQYGVTEQTIALGWVIRHSGVIAIPKTSHKDHLLSNLRAINIHLTKEDIKRLDRVFPPSSEDLPVQRL</sequence>
<evidence type="ECO:0000256" key="1">
    <source>
        <dbReference type="PIRSR" id="PIRSR000097-1"/>
    </source>
</evidence>
<feature type="domain" description="NADP-dependent oxidoreductase" evidence="4">
    <location>
        <begin position="14"/>
        <end position="270"/>
    </location>
</feature>
<dbReference type="InterPro" id="IPR020471">
    <property type="entry name" value="AKR"/>
</dbReference>
<gene>
    <name evidence="5" type="ORF">C7B43_01665</name>
</gene>
<organism evidence="5 6">
    <name type="scientific">Sulfobacillus benefaciens</name>
    <dbReference type="NCBI Taxonomy" id="453960"/>
    <lineage>
        <taxon>Bacteria</taxon>
        <taxon>Bacillati</taxon>
        <taxon>Bacillota</taxon>
        <taxon>Clostridia</taxon>
        <taxon>Eubacteriales</taxon>
        <taxon>Clostridiales Family XVII. Incertae Sedis</taxon>
        <taxon>Sulfobacillus</taxon>
    </lineage>
</organism>
<dbReference type="Gene3D" id="3.20.20.100">
    <property type="entry name" value="NADP-dependent oxidoreductase domain"/>
    <property type="match status" value="1"/>
</dbReference>
<name>A0A2T2XAB4_9FIRM</name>
<dbReference type="PROSITE" id="PS00062">
    <property type="entry name" value="ALDOKETO_REDUCTASE_2"/>
    <property type="match status" value="1"/>
</dbReference>
<dbReference type="GO" id="GO:0016491">
    <property type="term" value="F:oxidoreductase activity"/>
    <property type="evidence" value="ECO:0007669"/>
    <property type="project" value="InterPro"/>
</dbReference>
<dbReference type="InterPro" id="IPR036812">
    <property type="entry name" value="NAD(P)_OxRdtase_dom_sf"/>
</dbReference>
<dbReference type="InterPro" id="IPR018170">
    <property type="entry name" value="Aldo/ket_reductase_CS"/>
</dbReference>
<dbReference type="Pfam" id="PF00248">
    <property type="entry name" value="Aldo_ket_red"/>
    <property type="match status" value="1"/>
</dbReference>
<dbReference type="InterPro" id="IPR023210">
    <property type="entry name" value="NADP_OxRdtase_dom"/>
</dbReference>
<dbReference type="EMBL" id="PXYT01000002">
    <property type="protein sequence ID" value="PSR31430.1"/>
    <property type="molecule type" value="Genomic_DNA"/>
</dbReference>
<dbReference type="PANTHER" id="PTHR43638">
    <property type="entry name" value="OXIDOREDUCTASE, ALDO/KETO REDUCTASE FAMILY PROTEIN"/>
    <property type="match status" value="1"/>
</dbReference>